<reference evidence="10" key="1">
    <citation type="submission" date="2016-10" db="EMBL/GenBank/DDBJ databases">
        <authorList>
            <person name="Varghese N."/>
            <person name="Submissions S."/>
        </authorList>
    </citation>
    <scope>NUCLEOTIDE SEQUENCE [LARGE SCALE GENOMIC DNA]</scope>
    <source>
        <strain evidence="10">DSM 24450</strain>
    </source>
</reference>
<accession>A0A1I6PM88</accession>
<evidence type="ECO:0000256" key="8">
    <source>
        <dbReference type="SAM" id="Phobius"/>
    </source>
</evidence>
<evidence type="ECO:0000256" key="6">
    <source>
        <dbReference type="ARBA" id="ARBA00023136"/>
    </source>
</evidence>
<dbReference type="EMBL" id="FOZP01000002">
    <property type="protein sequence ID" value="SFS41260.1"/>
    <property type="molecule type" value="Genomic_DNA"/>
</dbReference>
<dbReference type="PANTHER" id="PTHR20855">
    <property type="entry name" value="ADIPOR/PROGESTIN RECEPTOR-RELATED"/>
    <property type="match status" value="1"/>
</dbReference>
<evidence type="ECO:0000256" key="5">
    <source>
        <dbReference type="ARBA" id="ARBA00022989"/>
    </source>
</evidence>
<keyword evidence="10" id="KW-1185">Reference proteome</keyword>
<gene>
    <name evidence="9" type="ORF">SAMN04488006_1182</name>
</gene>
<feature type="transmembrane region" description="Helical" evidence="8">
    <location>
        <begin position="196"/>
        <end position="214"/>
    </location>
</feature>
<comment type="similarity">
    <text evidence="2">Belongs to the UPF0073 (Hly-III) family.</text>
</comment>
<sequence length="218" mass="24592">MNLKRTTYYDPKEEKLNVLSHGIGLILSVVALVLLVVFASLEGGLWHIVSFSIYGASLIVLYAASTLYHYVQSPKLRYRLNIFDHASIYILIAGTYTPFTLVVLDGWVGWTIFGVSWGLALIGVILKLFFIGRFDKISTIAYVLMGWLIVFAIKPLVHNLPIEGLLWLLAGGVFYTIGAVLYSIKRIKYNHAIFHIFVLLGSFSHFIAVFFYVLPIKK</sequence>
<dbReference type="GO" id="GO:0046872">
    <property type="term" value="F:metal ion binding"/>
    <property type="evidence" value="ECO:0007669"/>
    <property type="project" value="UniProtKB-KW"/>
</dbReference>
<feature type="transmembrane region" description="Helical" evidence="8">
    <location>
        <begin position="82"/>
        <end position="101"/>
    </location>
</feature>
<keyword evidence="6 8" id="KW-0472">Membrane</keyword>
<keyword evidence="4 8" id="KW-0812">Transmembrane</keyword>
<keyword evidence="7" id="KW-0862">Zinc</keyword>
<dbReference type="Proteomes" id="UP000199312">
    <property type="component" value="Unassembled WGS sequence"/>
</dbReference>
<evidence type="ECO:0000256" key="4">
    <source>
        <dbReference type="ARBA" id="ARBA00022692"/>
    </source>
</evidence>
<comment type="subcellular location">
    <subcellularLocation>
        <location evidence="1">Cell membrane</location>
        <topology evidence="1">Multi-pass membrane protein</topology>
    </subcellularLocation>
</comment>
<dbReference type="RefSeq" id="WP_090223636.1">
    <property type="nucleotide sequence ID" value="NZ_FOZP01000002.1"/>
</dbReference>
<keyword evidence="5 8" id="KW-1133">Transmembrane helix</keyword>
<evidence type="ECO:0000256" key="1">
    <source>
        <dbReference type="ARBA" id="ARBA00004651"/>
    </source>
</evidence>
<dbReference type="OrthoDB" id="9813689at2"/>
<proteinExistence type="inferred from homology"/>
<dbReference type="GO" id="GO:0005886">
    <property type="term" value="C:plasma membrane"/>
    <property type="evidence" value="ECO:0007669"/>
    <property type="project" value="UniProtKB-SubCell"/>
</dbReference>
<dbReference type="NCBIfam" id="TIGR01065">
    <property type="entry name" value="hlyIII"/>
    <property type="match status" value="1"/>
</dbReference>
<dbReference type="AlphaFoldDB" id="A0A1I6PM88"/>
<dbReference type="STRING" id="593133.SAMN04488006_1182"/>
<dbReference type="GO" id="GO:0140911">
    <property type="term" value="F:pore-forming activity"/>
    <property type="evidence" value="ECO:0007669"/>
    <property type="project" value="InterPro"/>
</dbReference>
<name>A0A1I6PM88_9FLAO</name>
<feature type="transmembrane region" description="Helical" evidence="8">
    <location>
        <begin position="165"/>
        <end position="184"/>
    </location>
</feature>
<evidence type="ECO:0000256" key="3">
    <source>
        <dbReference type="ARBA" id="ARBA00022475"/>
    </source>
</evidence>
<keyword evidence="3" id="KW-1003">Cell membrane</keyword>
<organism evidence="9 10">
    <name type="scientific">Lutibacter maritimus</name>
    <dbReference type="NCBI Taxonomy" id="593133"/>
    <lineage>
        <taxon>Bacteria</taxon>
        <taxon>Pseudomonadati</taxon>
        <taxon>Bacteroidota</taxon>
        <taxon>Flavobacteriia</taxon>
        <taxon>Flavobacteriales</taxon>
        <taxon>Flavobacteriaceae</taxon>
        <taxon>Lutibacter</taxon>
    </lineage>
</organism>
<feature type="transmembrane region" description="Helical" evidence="8">
    <location>
        <begin position="107"/>
        <end position="130"/>
    </location>
</feature>
<feature type="binding site" evidence="7">
    <location>
        <position position="195"/>
    </location>
    <ligand>
        <name>Zn(2+)</name>
        <dbReference type="ChEBI" id="CHEBI:29105"/>
    </ligand>
</feature>
<dbReference type="Pfam" id="PF03006">
    <property type="entry name" value="HlyIII"/>
    <property type="match status" value="1"/>
</dbReference>
<evidence type="ECO:0000256" key="2">
    <source>
        <dbReference type="ARBA" id="ARBA00008488"/>
    </source>
</evidence>
<feature type="transmembrane region" description="Helical" evidence="8">
    <location>
        <begin position="137"/>
        <end position="153"/>
    </location>
</feature>
<dbReference type="PANTHER" id="PTHR20855:SF3">
    <property type="entry name" value="LD03007P"/>
    <property type="match status" value="1"/>
</dbReference>
<protein>
    <submittedName>
        <fullName evidence="9">Hemolysin III</fullName>
    </submittedName>
</protein>
<evidence type="ECO:0000313" key="9">
    <source>
        <dbReference type="EMBL" id="SFS41260.1"/>
    </source>
</evidence>
<dbReference type="InterPro" id="IPR004254">
    <property type="entry name" value="AdipoR/HlyIII-related"/>
</dbReference>
<feature type="binding site" evidence="7">
    <location>
        <position position="69"/>
    </location>
    <ligand>
        <name>Zn(2+)</name>
        <dbReference type="ChEBI" id="CHEBI:29105"/>
    </ligand>
</feature>
<feature type="transmembrane region" description="Helical" evidence="8">
    <location>
        <begin position="21"/>
        <end position="39"/>
    </location>
</feature>
<evidence type="ECO:0000256" key="7">
    <source>
        <dbReference type="PIRSR" id="PIRSR604254-1"/>
    </source>
</evidence>
<dbReference type="InterPro" id="IPR005744">
    <property type="entry name" value="Hy-lIII"/>
</dbReference>
<keyword evidence="7" id="KW-0479">Metal-binding</keyword>
<evidence type="ECO:0000313" key="10">
    <source>
        <dbReference type="Proteomes" id="UP000199312"/>
    </source>
</evidence>
<feature type="transmembrane region" description="Helical" evidence="8">
    <location>
        <begin position="45"/>
        <end position="70"/>
    </location>
</feature>
<feature type="binding site" evidence="7">
    <location>
        <position position="191"/>
    </location>
    <ligand>
        <name>Zn(2+)</name>
        <dbReference type="ChEBI" id="CHEBI:29105"/>
    </ligand>
</feature>